<proteinExistence type="predicted"/>
<dbReference type="AlphaFoldDB" id="A0A5B7GLW8"/>
<evidence type="ECO:0000313" key="1">
    <source>
        <dbReference type="EMBL" id="MPC58008.1"/>
    </source>
</evidence>
<evidence type="ECO:0000313" key="2">
    <source>
        <dbReference type="Proteomes" id="UP000324222"/>
    </source>
</evidence>
<dbReference type="EMBL" id="VSRR010015276">
    <property type="protein sequence ID" value="MPC58008.1"/>
    <property type="molecule type" value="Genomic_DNA"/>
</dbReference>
<dbReference type="Proteomes" id="UP000324222">
    <property type="component" value="Unassembled WGS sequence"/>
</dbReference>
<name>A0A5B7GLW8_PORTR</name>
<reference evidence="1 2" key="1">
    <citation type="submission" date="2019-05" db="EMBL/GenBank/DDBJ databases">
        <title>Another draft genome of Portunus trituberculatus and its Hox gene families provides insights of decapod evolution.</title>
        <authorList>
            <person name="Jeong J.-H."/>
            <person name="Song I."/>
            <person name="Kim S."/>
            <person name="Choi T."/>
            <person name="Kim D."/>
            <person name="Ryu S."/>
            <person name="Kim W."/>
        </authorList>
    </citation>
    <scope>NUCLEOTIDE SEQUENCE [LARGE SCALE GENOMIC DNA]</scope>
    <source>
        <tissue evidence="1">Muscle</tissue>
    </source>
</reference>
<protein>
    <submittedName>
        <fullName evidence="1">Uncharacterized protein</fullName>
    </submittedName>
</protein>
<sequence>MSKSPFCSHGSDMKLLEFRRSSDITWRKDRRVSLFCSLISRGGSSWPERAVNLASWLFLSGLLEVANGLLCCQPTWGSPSG</sequence>
<keyword evidence="2" id="KW-1185">Reference proteome</keyword>
<gene>
    <name evidence="1" type="ORF">E2C01_051999</name>
</gene>
<comment type="caution">
    <text evidence="1">The sequence shown here is derived from an EMBL/GenBank/DDBJ whole genome shotgun (WGS) entry which is preliminary data.</text>
</comment>
<accession>A0A5B7GLW8</accession>
<organism evidence="1 2">
    <name type="scientific">Portunus trituberculatus</name>
    <name type="common">Swimming crab</name>
    <name type="synonym">Neptunus trituberculatus</name>
    <dbReference type="NCBI Taxonomy" id="210409"/>
    <lineage>
        <taxon>Eukaryota</taxon>
        <taxon>Metazoa</taxon>
        <taxon>Ecdysozoa</taxon>
        <taxon>Arthropoda</taxon>
        <taxon>Crustacea</taxon>
        <taxon>Multicrustacea</taxon>
        <taxon>Malacostraca</taxon>
        <taxon>Eumalacostraca</taxon>
        <taxon>Eucarida</taxon>
        <taxon>Decapoda</taxon>
        <taxon>Pleocyemata</taxon>
        <taxon>Brachyura</taxon>
        <taxon>Eubrachyura</taxon>
        <taxon>Portunoidea</taxon>
        <taxon>Portunidae</taxon>
        <taxon>Portuninae</taxon>
        <taxon>Portunus</taxon>
    </lineage>
</organism>